<dbReference type="EMBL" id="JAPFFF010000005">
    <property type="protein sequence ID" value="KAK8889005.1"/>
    <property type="molecule type" value="Genomic_DNA"/>
</dbReference>
<gene>
    <name evidence="1" type="ORF">M9Y10_033747</name>
</gene>
<accession>A0ABR2KD04</accession>
<evidence type="ECO:0000313" key="2">
    <source>
        <dbReference type="Proteomes" id="UP001470230"/>
    </source>
</evidence>
<proteinExistence type="predicted"/>
<organism evidence="1 2">
    <name type="scientific">Tritrichomonas musculus</name>
    <dbReference type="NCBI Taxonomy" id="1915356"/>
    <lineage>
        <taxon>Eukaryota</taxon>
        <taxon>Metamonada</taxon>
        <taxon>Parabasalia</taxon>
        <taxon>Tritrichomonadida</taxon>
        <taxon>Tritrichomonadidae</taxon>
        <taxon>Tritrichomonas</taxon>
    </lineage>
</organism>
<protein>
    <submittedName>
        <fullName evidence="1">Uncharacterized protein</fullName>
    </submittedName>
</protein>
<evidence type="ECO:0000313" key="1">
    <source>
        <dbReference type="EMBL" id="KAK8889005.1"/>
    </source>
</evidence>
<reference evidence="1 2" key="1">
    <citation type="submission" date="2024-04" db="EMBL/GenBank/DDBJ databases">
        <title>Tritrichomonas musculus Genome.</title>
        <authorList>
            <person name="Alves-Ferreira E."/>
            <person name="Grigg M."/>
            <person name="Lorenzi H."/>
            <person name="Galac M."/>
        </authorList>
    </citation>
    <scope>NUCLEOTIDE SEQUENCE [LARGE SCALE GENOMIC DNA]</scope>
    <source>
        <strain evidence="1 2">EAF2021</strain>
    </source>
</reference>
<comment type="caution">
    <text evidence="1">The sequence shown here is derived from an EMBL/GenBank/DDBJ whole genome shotgun (WGS) entry which is preliminary data.</text>
</comment>
<sequence length="88" mass="10378">MSGEQPIVMTAEQLWALNNEEEIEKFRGEPTEITEFDHKIARDMRDFAKNFNTTRADNEVRVHSNANEQYDDEENFFDYVSVSYPTPK</sequence>
<keyword evidence="2" id="KW-1185">Reference proteome</keyword>
<name>A0ABR2KD04_9EUKA</name>
<dbReference type="Proteomes" id="UP001470230">
    <property type="component" value="Unassembled WGS sequence"/>
</dbReference>